<proteinExistence type="predicted"/>
<accession>A0A2I0I7T3</accession>
<evidence type="ECO:0000313" key="2">
    <source>
        <dbReference type="Proteomes" id="UP000233551"/>
    </source>
</evidence>
<keyword evidence="2" id="KW-1185">Reference proteome</keyword>
<gene>
    <name evidence="1" type="ORF">CRG98_039517</name>
</gene>
<dbReference type="Proteomes" id="UP000233551">
    <property type="component" value="Unassembled WGS sequence"/>
</dbReference>
<reference evidence="1 2" key="1">
    <citation type="submission" date="2017-11" db="EMBL/GenBank/DDBJ databases">
        <title>De-novo sequencing of pomegranate (Punica granatum L.) genome.</title>
        <authorList>
            <person name="Akparov Z."/>
            <person name="Amiraslanov A."/>
            <person name="Hajiyeva S."/>
            <person name="Abbasov M."/>
            <person name="Kaur K."/>
            <person name="Hamwieh A."/>
            <person name="Solovyev V."/>
            <person name="Salamov A."/>
            <person name="Braich B."/>
            <person name="Kosarev P."/>
            <person name="Mahmoud A."/>
            <person name="Hajiyev E."/>
            <person name="Babayeva S."/>
            <person name="Izzatullayeva V."/>
            <person name="Mammadov A."/>
            <person name="Mammadov A."/>
            <person name="Sharifova S."/>
            <person name="Ojaghi J."/>
            <person name="Eynullazada K."/>
            <person name="Bayramov B."/>
            <person name="Abdulazimova A."/>
            <person name="Shahmuradov I."/>
        </authorList>
    </citation>
    <scope>NUCLEOTIDE SEQUENCE [LARGE SCALE GENOMIC DNA]</scope>
    <source>
        <strain evidence="2">cv. AG2017</strain>
        <tissue evidence="1">Leaf</tissue>
    </source>
</reference>
<name>A0A2I0I7T3_PUNGR</name>
<organism evidence="1 2">
    <name type="scientific">Punica granatum</name>
    <name type="common">Pomegranate</name>
    <dbReference type="NCBI Taxonomy" id="22663"/>
    <lineage>
        <taxon>Eukaryota</taxon>
        <taxon>Viridiplantae</taxon>
        <taxon>Streptophyta</taxon>
        <taxon>Embryophyta</taxon>
        <taxon>Tracheophyta</taxon>
        <taxon>Spermatophyta</taxon>
        <taxon>Magnoliopsida</taxon>
        <taxon>eudicotyledons</taxon>
        <taxon>Gunneridae</taxon>
        <taxon>Pentapetalae</taxon>
        <taxon>rosids</taxon>
        <taxon>malvids</taxon>
        <taxon>Myrtales</taxon>
        <taxon>Lythraceae</taxon>
        <taxon>Punica</taxon>
    </lineage>
</organism>
<dbReference type="EMBL" id="PGOL01003669">
    <property type="protein sequence ID" value="PKI40064.1"/>
    <property type="molecule type" value="Genomic_DNA"/>
</dbReference>
<comment type="caution">
    <text evidence="1">The sequence shown here is derived from an EMBL/GenBank/DDBJ whole genome shotgun (WGS) entry which is preliminary data.</text>
</comment>
<evidence type="ECO:0000313" key="1">
    <source>
        <dbReference type="EMBL" id="PKI40064.1"/>
    </source>
</evidence>
<dbReference type="AlphaFoldDB" id="A0A2I0I7T3"/>
<protein>
    <submittedName>
        <fullName evidence="1">Uncharacterized protein</fullName>
    </submittedName>
</protein>
<sequence>MSTKYVVAAVLGSFAIAWEGGLKASLEDNGHSRGWPVTDTGLDVSWPLRDAGLNMEAKILYFNLEALTLMKTLEVGLGYLASRYK</sequence>